<evidence type="ECO:0000313" key="3">
    <source>
        <dbReference type="RefSeq" id="XP_025419504.1"/>
    </source>
</evidence>
<feature type="coiled-coil region" evidence="1">
    <location>
        <begin position="126"/>
        <end position="167"/>
    </location>
</feature>
<reference evidence="3" key="1">
    <citation type="submission" date="2025-08" db="UniProtKB">
        <authorList>
            <consortium name="RefSeq"/>
        </authorList>
    </citation>
    <scope>IDENTIFICATION</scope>
    <source>
        <tissue evidence="3">Whole body</tissue>
    </source>
</reference>
<protein>
    <submittedName>
        <fullName evidence="3">Kinesin-related protein 4-like</fullName>
    </submittedName>
</protein>
<sequence>DPNKVNNLESKVVQIAEENINLQVELSNKISQIEELSTQLNSQNKEMSLHFGGKKNCSVSKSIMADTHISENEQMRRAIQNESNTLASLQMSYHNQDNSVHEPSMLNLSLPSPLTKDNRNLQNSMSEELKSALANIKLELEEKNSLIKIMEKDAERMDQQLAEFKEITKILNVEKLALESHNRALIENEMILTEKLNDVVTQLENKQETLNELETLGVKLRAEIQPLEYMKNNLEKKISEFKDCNNIQSEKIKCLEKINEELINERDHLKKNQKDLEELKSLEHDNWTLKNELLNTEKFKVEVAEKLEELKNEYDQLKSNNLTLMDNIKNLKLDKDRLKNELKRNEELHINELNGYRNLLNEEQNKKHQTNMELLKTIGELTNQASEQHQLISGIQENKEFEVTYTFSDFDSENTISIPLKNNIKALENELEYERKINSDQQRDILDKDAEIELLNTIKKFQEEKIADYMHRIQEQSDNNTKLELTLTKLENYIKVLENKIEIFQAKELHRVNDDLVEKLENDLKKLLNTNEILDKELTRILDIKEETDQKLIEAYNQIAEFETSKNRISVLLEQLENKNKIIEEFQCQLSNVETIVKSQQAKAEEDRRLLELKVVELQNELKIKNQKYLEIINDYEVLKNYIIKKQQITDGVNLVSERNDNLELKLEDAKKNIFEWQNKYNGLLNENLEIKNKFETLDSECGHLKNKITELQNKLMLSDHYKNRLKDDIQDIITPVDLEQKNLKLILNLETENASLNKNLTETREKYNKCRAHLEEIKTMLTKQNFKDIVKENIDLCNIRDELKKEISDLKICNHDLSKKILELEKGKNRWPIICNHNLTRIETLYHSLVWQKMYLVKLARGKDKLLRFIIQEWPELDNSIVKTMMQRICAKRKISKFKTVAICLIAVQRMRMITMKHVHSQFDLTQSQLDQTHYSLPRKMPWIKC</sequence>
<evidence type="ECO:0000256" key="1">
    <source>
        <dbReference type="SAM" id="Coils"/>
    </source>
</evidence>
<gene>
    <name evidence="3" type="primary">LOC112689847</name>
</gene>
<dbReference type="AlphaFoldDB" id="A0A8B8G8F5"/>
<dbReference type="RefSeq" id="XP_025419504.1">
    <property type="nucleotide sequence ID" value="XM_025563719.1"/>
</dbReference>
<accession>A0A8B8G8F5</accession>
<proteinExistence type="predicted"/>
<name>A0A8B8G8F5_9HEMI</name>
<feature type="coiled-coil region" evidence="1">
    <location>
        <begin position="653"/>
        <end position="715"/>
    </location>
</feature>
<keyword evidence="2" id="KW-1185">Reference proteome</keyword>
<keyword evidence="1" id="KW-0175">Coiled coil</keyword>
<dbReference type="GeneID" id="112689847"/>
<feature type="coiled-coil region" evidence="1">
    <location>
        <begin position="5"/>
        <end position="46"/>
    </location>
</feature>
<evidence type="ECO:0000313" key="2">
    <source>
        <dbReference type="Proteomes" id="UP000694846"/>
    </source>
</evidence>
<feature type="non-terminal residue" evidence="3">
    <location>
        <position position="1"/>
    </location>
</feature>
<feature type="coiled-coil region" evidence="1">
    <location>
        <begin position="424"/>
        <end position="628"/>
    </location>
</feature>
<dbReference type="Proteomes" id="UP000694846">
    <property type="component" value="Unplaced"/>
</dbReference>
<feature type="coiled-coil region" evidence="1">
    <location>
        <begin position="193"/>
        <end position="373"/>
    </location>
</feature>
<organism evidence="2 3">
    <name type="scientific">Sipha flava</name>
    <name type="common">yellow sugarcane aphid</name>
    <dbReference type="NCBI Taxonomy" id="143950"/>
    <lineage>
        <taxon>Eukaryota</taxon>
        <taxon>Metazoa</taxon>
        <taxon>Ecdysozoa</taxon>
        <taxon>Arthropoda</taxon>
        <taxon>Hexapoda</taxon>
        <taxon>Insecta</taxon>
        <taxon>Pterygota</taxon>
        <taxon>Neoptera</taxon>
        <taxon>Paraneoptera</taxon>
        <taxon>Hemiptera</taxon>
        <taxon>Sternorrhyncha</taxon>
        <taxon>Aphidomorpha</taxon>
        <taxon>Aphidoidea</taxon>
        <taxon>Aphididae</taxon>
        <taxon>Sipha</taxon>
    </lineage>
</organism>